<dbReference type="GO" id="GO:0000027">
    <property type="term" value="P:ribosomal large subunit assembly"/>
    <property type="evidence" value="ECO:0007669"/>
    <property type="project" value="TreeGrafter"/>
</dbReference>
<proteinExistence type="predicted"/>
<feature type="compositionally biased region" description="Polar residues" evidence="3">
    <location>
        <begin position="75"/>
        <end position="90"/>
    </location>
</feature>
<keyword evidence="2" id="KW-0067">ATP-binding</keyword>
<feature type="compositionally biased region" description="Basic and acidic residues" evidence="3">
    <location>
        <begin position="1"/>
        <end position="16"/>
    </location>
</feature>
<name>A0A914D8W7_9BILA</name>
<feature type="compositionally biased region" description="Polar residues" evidence="3">
    <location>
        <begin position="17"/>
        <end position="29"/>
    </location>
</feature>
<evidence type="ECO:0000313" key="4">
    <source>
        <dbReference type="Proteomes" id="UP000887540"/>
    </source>
</evidence>
<dbReference type="PANTHER" id="PTHR48103:SF2">
    <property type="entry name" value="MIDASIN"/>
    <property type="match status" value="1"/>
</dbReference>
<evidence type="ECO:0000256" key="1">
    <source>
        <dbReference type="ARBA" id="ARBA00022741"/>
    </source>
</evidence>
<dbReference type="GO" id="GO:0005524">
    <property type="term" value="F:ATP binding"/>
    <property type="evidence" value="ECO:0007669"/>
    <property type="project" value="UniProtKB-KW"/>
</dbReference>
<sequence>MNEENLKETAENKAEQDNQFPSELSQTNRGGMEEVKDQEANEQSDLQTNKEKPVVEEKTGANDRDEINTEYRGNDGSSNSKIPSKENTSAPDEVDEEMRQHEETSKRIIEEELPIVEDEKELNEMIPGEETEKENTGNLAHTIDEEINPHDRKIIEKATVEEAILSRNQYEKIIENQPIQRKTPENASKENTIRPIDRVESERVKSERDRETIINVSLSLYELAKTETVDTMQLEEILQDMNISKDDYRALQTKWAKITDSVSILASELAENLRIIIEPSIATKLQGDYRTGKRLNMRRLIAYIASDYRKDRIWMRRTKKSQRNYQICIAVDDSASMNENFMSE</sequence>
<organism evidence="4 5">
    <name type="scientific">Acrobeloides nanus</name>
    <dbReference type="NCBI Taxonomy" id="290746"/>
    <lineage>
        <taxon>Eukaryota</taxon>
        <taxon>Metazoa</taxon>
        <taxon>Ecdysozoa</taxon>
        <taxon>Nematoda</taxon>
        <taxon>Chromadorea</taxon>
        <taxon>Rhabditida</taxon>
        <taxon>Tylenchina</taxon>
        <taxon>Cephalobomorpha</taxon>
        <taxon>Cephaloboidea</taxon>
        <taxon>Cephalobidae</taxon>
        <taxon>Acrobeloides</taxon>
    </lineage>
</organism>
<feature type="compositionally biased region" description="Basic and acidic residues" evidence="3">
    <location>
        <begin position="48"/>
        <end position="73"/>
    </location>
</feature>
<accession>A0A914D8W7</accession>
<keyword evidence="1" id="KW-0547">Nucleotide-binding</keyword>
<dbReference type="GO" id="GO:0030687">
    <property type="term" value="C:preribosome, large subunit precursor"/>
    <property type="evidence" value="ECO:0007669"/>
    <property type="project" value="TreeGrafter"/>
</dbReference>
<dbReference type="Proteomes" id="UP000887540">
    <property type="component" value="Unplaced"/>
</dbReference>
<reference evidence="5" key="1">
    <citation type="submission" date="2022-11" db="UniProtKB">
        <authorList>
            <consortium name="WormBaseParasite"/>
        </authorList>
    </citation>
    <scope>IDENTIFICATION</scope>
</reference>
<dbReference type="AlphaFoldDB" id="A0A914D8W7"/>
<evidence type="ECO:0000256" key="3">
    <source>
        <dbReference type="SAM" id="MobiDB-lite"/>
    </source>
</evidence>
<dbReference type="WBParaSite" id="ACRNAN_scaffold20567.g17960.t1">
    <property type="protein sequence ID" value="ACRNAN_scaffold20567.g17960.t1"/>
    <property type="gene ID" value="ACRNAN_scaffold20567.g17960"/>
</dbReference>
<dbReference type="PANTHER" id="PTHR48103">
    <property type="entry name" value="MIDASIN-RELATED"/>
    <property type="match status" value="1"/>
</dbReference>
<evidence type="ECO:0000313" key="5">
    <source>
        <dbReference type="WBParaSite" id="ACRNAN_scaffold20567.g17960.t1"/>
    </source>
</evidence>
<feature type="region of interest" description="Disordered" evidence="3">
    <location>
        <begin position="1"/>
        <end position="115"/>
    </location>
</feature>
<feature type="compositionally biased region" description="Basic and acidic residues" evidence="3">
    <location>
        <begin position="97"/>
        <end position="110"/>
    </location>
</feature>
<dbReference type="GO" id="GO:0000055">
    <property type="term" value="P:ribosomal large subunit export from nucleus"/>
    <property type="evidence" value="ECO:0007669"/>
    <property type="project" value="TreeGrafter"/>
</dbReference>
<protein>
    <submittedName>
        <fullName evidence="5">Midasin</fullName>
    </submittedName>
</protein>
<keyword evidence="4" id="KW-1185">Reference proteome</keyword>
<dbReference type="GO" id="GO:0005634">
    <property type="term" value="C:nucleus"/>
    <property type="evidence" value="ECO:0007669"/>
    <property type="project" value="TreeGrafter"/>
</dbReference>
<evidence type="ECO:0000256" key="2">
    <source>
        <dbReference type="ARBA" id="ARBA00022840"/>
    </source>
</evidence>